<reference evidence="2 3" key="1">
    <citation type="submission" date="2019-12" db="EMBL/GenBank/DDBJ databases">
        <authorList>
            <person name="Scholz U."/>
            <person name="Mascher M."/>
            <person name="Fiebig A."/>
        </authorList>
    </citation>
    <scope>NUCLEOTIDE SEQUENCE</scope>
</reference>
<evidence type="ECO:0000313" key="3">
    <source>
        <dbReference type="Proteomes" id="UP001189122"/>
    </source>
</evidence>
<keyword evidence="3" id="KW-1185">Reference proteome</keyword>
<feature type="region of interest" description="Disordered" evidence="1">
    <location>
        <begin position="1"/>
        <end position="30"/>
    </location>
</feature>
<dbReference type="EMBL" id="LR743602">
    <property type="protein sequence ID" value="CAA2632725.1"/>
    <property type="molecule type" value="Genomic_DNA"/>
</dbReference>
<dbReference type="Proteomes" id="UP001189122">
    <property type="component" value="Unassembled WGS sequence"/>
</dbReference>
<name>A0A7I8JP29_SPIIN</name>
<dbReference type="AlphaFoldDB" id="A0A7I8JP29"/>
<dbReference type="EMBL" id="CACRZD030000015">
    <property type="protein sequence ID" value="CAA6671909.1"/>
    <property type="molecule type" value="Genomic_DNA"/>
</dbReference>
<gene>
    <name evidence="2" type="ORF">SI7747_15018317</name>
</gene>
<evidence type="ECO:0000313" key="2">
    <source>
        <dbReference type="EMBL" id="CAA2632725.1"/>
    </source>
</evidence>
<protein>
    <submittedName>
        <fullName evidence="2">Uncharacterized protein</fullName>
    </submittedName>
</protein>
<organism evidence="2">
    <name type="scientific">Spirodela intermedia</name>
    <name type="common">Intermediate duckweed</name>
    <dbReference type="NCBI Taxonomy" id="51605"/>
    <lineage>
        <taxon>Eukaryota</taxon>
        <taxon>Viridiplantae</taxon>
        <taxon>Streptophyta</taxon>
        <taxon>Embryophyta</taxon>
        <taxon>Tracheophyta</taxon>
        <taxon>Spermatophyta</taxon>
        <taxon>Magnoliopsida</taxon>
        <taxon>Liliopsida</taxon>
        <taxon>Araceae</taxon>
        <taxon>Lemnoideae</taxon>
        <taxon>Spirodela</taxon>
    </lineage>
</organism>
<proteinExistence type="predicted"/>
<sequence length="56" mass="5603">MTTHGDETVAPTPFSPPAAAAAPPPSPAAAMASRALPLVEVVKTRSSLPWPRSPGG</sequence>
<accession>A0A7I8JP29</accession>
<evidence type="ECO:0000256" key="1">
    <source>
        <dbReference type="SAM" id="MobiDB-lite"/>
    </source>
</evidence>